<dbReference type="STRING" id="592028.GCWU000321_01139"/>
<keyword evidence="2" id="KW-1185">Reference proteome</keyword>
<reference evidence="1" key="1">
    <citation type="submission" date="2009-09" db="EMBL/GenBank/DDBJ databases">
        <authorList>
            <person name="Weinstock G."/>
            <person name="Sodergren E."/>
            <person name="Clifton S."/>
            <person name="Fulton L."/>
            <person name="Fulton B."/>
            <person name="Courtney L."/>
            <person name="Fronick C."/>
            <person name="Harrison M."/>
            <person name="Strong C."/>
            <person name="Farmer C."/>
            <person name="Delahaunty K."/>
            <person name="Markovic C."/>
            <person name="Hall O."/>
            <person name="Minx P."/>
            <person name="Tomlinson C."/>
            <person name="Mitreva M."/>
            <person name="Nelson J."/>
            <person name="Hou S."/>
            <person name="Wollam A."/>
            <person name="Pepin K.H."/>
            <person name="Johnson M."/>
            <person name="Bhonagiri V."/>
            <person name="Nash W.E."/>
            <person name="Warren W."/>
            <person name="Chinwalla A."/>
            <person name="Mardis E.R."/>
            <person name="Wilson R.K."/>
        </authorList>
    </citation>
    <scope>NUCLEOTIDE SEQUENCE [LARGE SCALE GENOMIC DNA]</scope>
    <source>
        <strain evidence="1">DSM 15470</strain>
    </source>
</reference>
<dbReference type="HOGENOM" id="CLU_2315780_0_0_9"/>
<comment type="caution">
    <text evidence="1">The sequence shown here is derived from an EMBL/GenBank/DDBJ whole genome shotgun (WGS) entry which is preliminary data.</text>
</comment>
<dbReference type="Proteomes" id="UP000004736">
    <property type="component" value="Unassembled WGS sequence"/>
</dbReference>
<dbReference type="AlphaFoldDB" id="C9LNL6"/>
<organism evidence="1 2">
    <name type="scientific">Dialister invisus DSM 15470</name>
    <dbReference type="NCBI Taxonomy" id="592028"/>
    <lineage>
        <taxon>Bacteria</taxon>
        <taxon>Bacillati</taxon>
        <taxon>Bacillota</taxon>
        <taxon>Negativicutes</taxon>
        <taxon>Veillonellales</taxon>
        <taxon>Veillonellaceae</taxon>
        <taxon>Dialister</taxon>
    </lineage>
</organism>
<name>C9LNL6_9FIRM</name>
<accession>C9LNL6</accession>
<dbReference type="EMBL" id="ACIM02000001">
    <property type="protein sequence ID" value="EEW97152.1"/>
    <property type="molecule type" value="Genomic_DNA"/>
</dbReference>
<proteinExistence type="predicted"/>
<protein>
    <submittedName>
        <fullName evidence="1">Uncharacterized protein</fullName>
    </submittedName>
</protein>
<evidence type="ECO:0000313" key="1">
    <source>
        <dbReference type="EMBL" id="EEW97152.1"/>
    </source>
</evidence>
<gene>
    <name evidence="1" type="ORF">GCWU000321_01139</name>
</gene>
<evidence type="ECO:0000313" key="2">
    <source>
        <dbReference type="Proteomes" id="UP000004736"/>
    </source>
</evidence>
<dbReference type="eggNOG" id="ENOG502ZFCK">
    <property type="taxonomic scope" value="Bacteria"/>
</dbReference>
<sequence length="99" mass="11492">MTGNGKVSSRGINFLLCIIVFEKLTDKSIIAILNTMKREFAHNGYRFYDFIQGGILHTLEINCKVNFGWLFEVKTGGRKEYIYAGEKFKEIAPERYKNF</sequence>